<comment type="caution">
    <text evidence="2">The sequence shown here is derived from an EMBL/GenBank/DDBJ whole genome shotgun (WGS) entry which is preliminary data.</text>
</comment>
<gene>
    <name evidence="2" type="ORF">PGX00_18715</name>
</gene>
<dbReference type="InterPro" id="IPR035965">
    <property type="entry name" value="PAS-like_dom_sf"/>
</dbReference>
<dbReference type="CDD" id="cd00130">
    <property type="entry name" value="PAS"/>
    <property type="match status" value="1"/>
</dbReference>
<dbReference type="Pfam" id="PF13426">
    <property type="entry name" value="PAS_9"/>
    <property type="match status" value="1"/>
</dbReference>
<dbReference type="Proteomes" id="UP001210678">
    <property type="component" value="Unassembled WGS sequence"/>
</dbReference>
<feature type="domain" description="PAS" evidence="1">
    <location>
        <begin position="12"/>
        <end position="78"/>
    </location>
</feature>
<proteinExistence type="predicted"/>
<keyword evidence="3" id="KW-1185">Reference proteome</keyword>
<evidence type="ECO:0000259" key="1">
    <source>
        <dbReference type="SMART" id="SM00091"/>
    </source>
</evidence>
<dbReference type="EMBL" id="JAQLOI010000003">
    <property type="protein sequence ID" value="MDB1125580.1"/>
    <property type="molecule type" value="Genomic_DNA"/>
</dbReference>
<organism evidence="2 3">
    <name type="scientific">Vibrio algarum</name>
    <dbReference type="NCBI Taxonomy" id="3020714"/>
    <lineage>
        <taxon>Bacteria</taxon>
        <taxon>Pseudomonadati</taxon>
        <taxon>Pseudomonadota</taxon>
        <taxon>Gammaproteobacteria</taxon>
        <taxon>Vibrionales</taxon>
        <taxon>Vibrionaceae</taxon>
        <taxon>Vibrio</taxon>
    </lineage>
</organism>
<dbReference type="NCBIfam" id="TIGR00229">
    <property type="entry name" value="sensory_box"/>
    <property type="match status" value="1"/>
</dbReference>
<protein>
    <submittedName>
        <fullName evidence="2">PAS domain-containing protein</fullName>
    </submittedName>
</protein>
<dbReference type="InterPro" id="IPR000014">
    <property type="entry name" value="PAS"/>
</dbReference>
<dbReference type="Gene3D" id="3.30.450.20">
    <property type="entry name" value="PAS domain"/>
    <property type="match status" value="1"/>
</dbReference>
<dbReference type="RefSeq" id="WP_272139429.1">
    <property type="nucleotide sequence ID" value="NZ_JAQLOI010000003.1"/>
</dbReference>
<reference evidence="2 3" key="1">
    <citation type="submission" date="2023-01" db="EMBL/GenBank/DDBJ databases">
        <title>Vibrio sp. KJ40-1 sp.nov, isolated from marine algae.</title>
        <authorList>
            <person name="Butt M."/>
            <person name="Kim J.M.J."/>
            <person name="Jeon C.O.C."/>
        </authorList>
    </citation>
    <scope>NUCLEOTIDE SEQUENCE [LARGE SCALE GENOMIC DNA]</scope>
    <source>
        <strain evidence="2 3">KJ40-1</strain>
    </source>
</reference>
<name>A0ABT4YW28_9VIBR</name>
<evidence type="ECO:0000313" key="2">
    <source>
        <dbReference type="EMBL" id="MDB1125580.1"/>
    </source>
</evidence>
<accession>A0ABT4YW28</accession>
<sequence length="126" mass="14617">MDNKIETTNEPLDTRAFSKWSFEPICVFDENLICLDVNEAATRIFQYEREEFIGLNLDFLVDEKDLPQLLENVKTGNSEPYQVELIRKNGTKFIGMLQGRSIIQDGKQLRITTCRDISEIVDIQKN</sequence>
<dbReference type="SMART" id="SM00091">
    <property type="entry name" value="PAS"/>
    <property type="match status" value="1"/>
</dbReference>
<evidence type="ECO:0000313" key="3">
    <source>
        <dbReference type="Proteomes" id="UP001210678"/>
    </source>
</evidence>
<dbReference type="SUPFAM" id="SSF55785">
    <property type="entry name" value="PYP-like sensor domain (PAS domain)"/>
    <property type="match status" value="1"/>
</dbReference>